<keyword evidence="9" id="KW-0472">Membrane</keyword>
<proteinExistence type="predicted"/>
<evidence type="ECO:0000256" key="6">
    <source>
        <dbReference type="ARBA" id="ARBA00023002"/>
    </source>
</evidence>
<evidence type="ECO:0000313" key="12">
    <source>
        <dbReference type="Proteomes" id="UP001058974"/>
    </source>
</evidence>
<dbReference type="InterPro" id="IPR005123">
    <property type="entry name" value="Oxoglu/Fe-dep_dioxygenase_dom"/>
</dbReference>
<dbReference type="SMART" id="SM00702">
    <property type="entry name" value="P4Hc"/>
    <property type="match status" value="1"/>
</dbReference>
<evidence type="ECO:0000259" key="10">
    <source>
        <dbReference type="PROSITE" id="PS51471"/>
    </source>
</evidence>
<keyword evidence="9" id="KW-0812">Transmembrane</keyword>
<dbReference type="AlphaFoldDB" id="A0A9D4YJ26"/>
<comment type="catalytic activity">
    <reaction evidence="8">
        <text>L-prolyl-[collagen] + 2-oxoglutarate + O2 = trans-4-hydroxy-L-prolyl-[collagen] + succinate + CO2</text>
        <dbReference type="Rhea" id="RHEA:18945"/>
        <dbReference type="Rhea" id="RHEA-COMP:11676"/>
        <dbReference type="Rhea" id="RHEA-COMP:11680"/>
        <dbReference type="ChEBI" id="CHEBI:15379"/>
        <dbReference type="ChEBI" id="CHEBI:16526"/>
        <dbReference type="ChEBI" id="CHEBI:16810"/>
        <dbReference type="ChEBI" id="CHEBI:30031"/>
        <dbReference type="ChEBI" id="CHEBI:50342"/>
        <dbReference type="ChEBI" id="CHEBI:61965"/>
        <dbReference type="EC" id="1.14.11.2"/>
    </reaction>
</comment>
<dbReference type="Gramene" id="PSAT_LOCUS8041_t1">
    <property type="protein sequence ID" value="CAL5187818.1"/>
    <property type="gene ID" value="PSAT_LOCUS8041"/>
</dbReference>
<sequence>MKDKTYRPNWRFGLPSVFLLSIFFFLAGFSSFRFFHHSQEDEYGVRARLKEKEHRLLHVGESGDNFITSIPFQILSWNPRILYFPNFASVKQCESIIEMARIELTTSKVETVEGISDLRRTSSGMINSASEDKTGVLDMIEEKIAKATKIPKTHGEIFHILRYKVGQKYDSHYDAIDPGEFDPAEYDYQESHRVASFVLYLTDVQEGGETNFPFENGSNMDGSYDHKDCIGLKIKPRKGDGLLFYSFFPNGTFDRTSLHGSCPVIKGEKWIATKGIRNQLHYENS</sequence>
<evidence type="ECO:0000256" key="1">
    <source>
        <dbReference type="ARBA" id="ARBA00001961"/>
    </source>
</evidence>
<dbReference type="PANTHER" id="PTHR10869:SF245">
    <property type="entry name" value="PROLYL 4-HYDROXYLASE SUBUNIT ALPHA-LIKE PROTEIN"/>
    <property type="match status" value="1"/>
</dbReference>
<feature type="domain" description="Fe2OG dioxygenase" evidence="10">
    <location>
        <begin position="153"/>
        <end position="278"/>
    </location>
</feature>
<dbReference type="InterPro" id="IPR045054">
    <property type="entry name" value="P4HA-like"/>
</dbReference>
<keyword evidence="4" id="KW-0223">Dioxygenase</keyword>
<dbReference type="InterPro" id="IPR006620">
    <property type="entry name" value="Pro_4_hyd_alph"/>
</dbReference>
<evidence type="ECO:0000256" key="8">
    <source>
        <dbReference type="ARBA" id="ARBA00049169"/>
    </source>
</evidence>
<dbReference type="GO" id="GO:0005506">
    <property type="term" value="F:iron ion binding"/>
    <property type="evidence" value="ECO:0007669"/>
    <property type="project" value="InterPro"/>
</dbReference>
<comment type="cofactor">
    <cofactor evidence="1">
        <name>L-ascorbate</name>
        <dbReference type="ChEBI" id="CHEBI:38290"/>
    </cofactor>
</comment>
<evidence type="ECO:0000256" key="3">
    <source>
        <dbReference type="ARBA" id="ARBA00022723"/>
    </source>
</evidence>
<dbReference type="OrthoDB" id="420380at2759"/>
<dbReference type="Proteomes" id="UP001058974">
    <property type="component" value="Chromosome 2"/>
</dbReference>
<keyword evidence="3" id="KW-0479">Metal-binding</keyword>
<evidence type="ECO:0000256" key="9">
    <source>
        <dbReference type="SAM" id="Phobius"/>
    </source>
</evidence>
<evidence type="ECO:0000256" key="2">
    <source>
        <dbReference type="ARBA" id="ARBA00004648"/>
    </source>
</evidence>
<accession>A0A9D4YJ26</accession>
<keyword evidence="7" id="KW-0408">Iron</keyword>
<evidence type="ECO:0000256" key="4">
    <source>
        <dbReference type="ARBA" id="ARBA00022964"/>
    </source>
</evidence>
<comment type="caution">
    <text evidence="11">The sequence shown here is derived from an EMBL/GenBank/DDBJ whole genome shotgun (WGS) entry which is preliminary data.</text>
</comment>
<evidence type="ECO:0000256" key="5">
    <source>
        <dbReference type="ARBA" id="ARBA00022968"/>
    </source>
</evidence>
<reference evidence="11 12" key="1">
    <citation type="journal article" date="2022" name="Nat. Genet.">
        <title>Improved pea reference genome and pan-genome highlight genomic features and evolutionary characteristics.</title>
        <authorList>
            <person name="Yang T."/>
            <person name="Liu R."/>
            <person name="Luo Y."/>
            <person name="Hu S."/>
            <person name="Wang D."/>
            <person name="Wang C."/>
            <person name="Pandey M.K."/>
            <person name="Ge S."/>
            <person name="Xu Q."/>
            <person name="Li N."/>
            <person name="Li G."/>
            <person name="Huang Y."/>
            <person name="Saxena R.K."/>
            <person name="Ji Y."/>
            <person name="Li M."/>
            <person name="Yan X."/>
            <person name="He Y."/>
            <person name="Liu Y."/>
            <person name="Wang X."/>
            <person name="Xiang C."/>
            <person name="Varshney R.K."/>
            <person name="Ding H."/>
            <person name="Gao S."/>
            <person name="Zong X."/>
        </authorList>
    </citation>
    <scope>NUCLEOTIDE SEQUENCE [LARGE SCALE GENOMIC DNA]</scope>
    <source>
        <strain evidence="11 12">cv. Zhongwan 6</strain>
    </source>
</reference>
<name>A0A9D4YJ26_PEA</name>
<dbReference type="PROSITE" id="PS51471">
    <property type="entry name" value="FE2OG_OXY"/>
    <property type="match status" value="1"/>
</dbReference>
<dbReference type="Gene3D" id="2.60.120.620">
    <property type="entry name" value="q2cbj1_9rhob like domain"/>
    <property type="match status" value="1"/>
</dbReference>
<dbReference type="Pfam" id="PF13640">
    <property type="entry name" value="2OG-FeII_Oxy_3"/>
    <property type="match status" value="1"/>
</dbReference>
<keyword evidence="6" id="KW-0560">Oxidoreductase</keyword>
<keyword evidence="12" id="KW-1185">Reference proteome</keyword>
<keyword evidence="5" id="KW-0735">Signal-anchor</keyword>
<keyword evidence="9" id="KW-1133">Transmembrane helix</keyword>
<organism evidence="11 12">
    <name type="scientific">Pisum sativum</name>
    <name type="common">Garden pea</name>
    <name type="synonym">Lathyrus oleraceus</name>
    <dbReference type="NCBI Taxonomy" id="3888"/>
    <lineage>
        <taxon>Eukaryota</taxon>
        <taxon>Viridiplantae</taxon>
        <taxon>Streptophyta</taxon>
        <taxon>Embryophyta</taxon>
        <taxon>Tracheophyta</taxon>
        <taxon>Spermatophyta</taxon>
        <taxon>Magnoliopsida</taxon>
        <taxon>eudicotyledons</taxon>
        <taxon>Gunneridae</taxon>
        <taxon>Pentapetalae</taxon>
        <taxon>rosids</taxon>
        <taxon>fabids</taxon>
        <taxon>Fabales</taxon>
        <taxon>Fabaceae</taxon>
        <taxon>Papilionoideae</taxon>
        <taxon>50 kb inversion clade</taxon>
        <taxon>NPAAA clade</taxon>
        <taxon>Hologalegina</taxon>
        <taxon>IRL clade</taxon>
        <taxon>Fabeae</taxon>
        <taxon>Lathyrus</taxon>
    </lineage>
</organism>
<dbReference type="EMBL" id="JAMSHJ010000002">
    <property type="protein sequence ID" value="KAI5439399.1"/>
    <property type="molecule type" value="Genomic_DNA"/>
</dbReference>
<dbReference type="GO" id="GO:0005789">
    <property type="term" value="C:endoplasmic reticulum membrane"/>
    <property type="evidence" value="ECO:0007669"/>
    <property type="project" value="UniProtKB-SubCell"/>
</dbReference>
<dbReference type="PANTHER" id="PTHR10869">
    <property type="entry name" value="PROLYL 4-HYDROXYLASE ALPHA SUBUNIT"/>
    <property type="match status" value="1"/>
</dbReference>
<protein>
    <recommendedName>
        <fullName evidence="10">Fe2OG dioxygenase domain-containing protein</fullName>
    </recommendedName>
</protein>
<feature type="transmembrane region" description="Helical" evidence="9">
    <location>
        <begin position="12"/>
        <end position="32"/>
    </location>
</feature>
<dbReference type="GO" id="GO:0004656">
    <property type="term" value="F:procollagen-proline 4-dioxygenase activity"/>
    <property type="evidence" value="ECO:0007669"/>
    <property type="project" value="UniProtKB-EC"/>
</dbReference>
<dbReference type="InterPro" id="IPR044862">
    <property type="entry name" value="Pro_4_hyd_alph_FE2OG_OXY"/>
</dbReference>
<dbReference type="GO" id="GO:0031418">
    <property type="term" value="F:L-ascorbic acid binding"/>
    <property type="evidence" value="ECO:0007669"/>
    <property type="project" value="InterPro"/>
</dbReference>
<evidence type="ECO:0000313" key="11">
    <source>
        <dbReference type="EMBL" id="KAI5439399.1"/>
    </source>
</evidence>
<dbReference type="Gramene" id="Psat02G0497500-T1">
    <property type="protein sequence ID" value="KAI5439399.1"/>
    <property type="gene ID" value="KIW84_024975"/>
</dbReference>
<evidence type="ECO:0000256" key="7">
    <source>
        <dbReference type="ARBA" id="ARBA00023004"/>
    </source>
</evidence>
<gene>
    <name evidence="11" type="ORF">KIW84_024975</name>
</gene>
<comment type="subcellular location">
    <subcellularLocation>
        <location evidence="2">Endoplasmic reticulum membrane</location>
        <topology evidence="2">Single-pass type II membrane protein</topology>
    </subcellularLocation>
</comment>